<keyword evidence="8" id="KW-1133">Transmembrane helix</keyword>
<feature type="region of interest" description="Disordered" evidence="7">
    <location>
        <begin position="597"/>
        <end position="643"/>
    </location>
</feature>
<dbReference type="PROSITE" id="PS50198">
    <property type="entry name" value="PPIC_PPIASE_2"/>
    <property type="match status" value="1"/>
</dbReference>
<feature type="compositionally biased region" description="Low complexity" evidence="7">
    <location>
        <begin position="611"/>
        <end position="636"/>
    </location>
</feature>
<keyword evidence="8" id="KW-0812">Transmembrane</keyword>
<evidence type="ECO:0000313" key="10">
    <source>
        <dbReference type="EMBL" id="GGJ40706.1"/>
    </source>
</evidence>
<evidence type="ECO:0000256" key="4">
    <source>
        <dbReference type="ARBA" id="ARBA00023110"/>
    </source>
</evidence>
<keyword evidence="8" id="KW-0472">Membrane</keyword>
<protein>
    <recommendedName>
        <fullName evidence="2">peptidylprolyl isomerase</fullName>
        <ecNumber evidence="2">5.2.1.8</ecNumber>
    </recommendedName>
</protein>
<dbReference type="Gene3D" id="1.10.4030.10">
    <property type="entry name" value="Porin chaperone SurA, peptide-binding domain"/>
    <property type="match status" value="2"/>
</dbReference>
<evidence type="ECO:0000256" key="8">
    <source>
        <dbReference type="SAM" id="Phobius"/>
    </source>
</evidence>
<dbReference type="SUPFAM" id="SSF54534">
    <property type="entry name" value="FKBP-like"/>
    <property type="match status" value="1"/>
</dbReference>
<evidence type="ECO:0000256" key="6">
    <source>
        <dbReference type="PROSITE-ProRule" id="PRU00278"/>
    </source>
</evidence>
<dbReference type="SUPFAM" id="SSF109998">
    <property type="entry name" value="Triger factor/SurA peptide-binding domain-like"/>
    <property type="match status" value="2"/>
</dbReference>
<feature type="domain" description="PpiC" evidence="9">
    <location>
        <begin position="187"/>
        <end position="284"/>
    </location>
</feature>
<proteinExistence type="predicted"/>
<dbReference type="EMBL" id="BMOD01000010">
    <property type="protein sequence ID" value="GGJ40706.1"/>
    <property type="molecule type" value="Genomic_DNA"/>
</dbReference>
<sequence length="643" mass="69603">MNSETQPSKSLGVRIALVAVAVAMLGGMTFTFLPYLQGGGLSQTKGTPAFKVNDQTVTEEDIKAFQGRSAIFANTEGMIGDDLKRVMVSFLIQEAALKDDAAKVKVANSEVQKIIDDYRKANSLQDRQKWRDYVTTNLQTTEPKLREDLRNNLRIQKRIDEVKASATVTDPEAKLFYDAFKDQFKSEPKVVARQIVVKDQAKAADLLKQAKAGADFAALARANSTENAKNDGAVGASGTSTEPTEVAKLAFTEAVSTAVFGMTAPGLTDVIKDGNNYYIVKVEKVVPAAAKTFEEAKNDVKEKAKAFKEAQVVEAWQESVVKNAKVQVIDSKWKVEDPDVAVVDGQGIKYSNVLNSLYSNQQISQFIQPGNAQAESFVNQFFKPQAVESLINQYVAVEIARNLKEPYIGSRQQVEAEMVSYQGRAETVTEADIAAFYKQNQTQFAVAGSAGLKEATFKDKAKALAFRDSFIKGGKDFTKDAGKAGGTVNETGTITDTSSNVSPILIQSIFKSGRLTAAGEGSLTDVLEVDKKFVVAYVSDLVKPSVKTLAEVHDQIRDQVLQQKVTQKGQAFIAAERKKLKVENKLETVLKAQQTEVDAANPKTLEDSQKGTENAGAGTGTGTESTGAGTESTGTNDTKKTDK</sequence>
<dbReference type="EC" id="5.2.1.8" evidence="2"/>
<evidence type="ECO:0000256" key="7">
    <source>
        <dbReference type="SAM" id="MobiDB-lite"/>
    </source>
</evidence>
<dbReference type="PANTHER" id="PTHR47245">
    <property type="entry name" value="PEPTIDYLPROLYL ISOMERASE"/>
    <property type="match status" value="1"/>
</dbReference>
<dbReference type="InterPro" id="IPR046357">
    <property type="entry name" value="PPIase_dom_sf"/>
</dbReference>
<dbReference type="InterPro" id="IPR000297">
    <property type="entry name" value="PPIase_PpiC"/>
</dbReference>
<keyword evidence="11" id="KW-1185">Reference proteome</keyword>
<dbReference type="Proteomes" id="UP000632222">
    <property type="component" value="Unassembled WGS sequence"/>
</dbReference>
<gene>
    <name evidence="10" type="ORF">GCM10008938_28460</name>
</gene>
<dbReference type="InterPro" id="IPR027304">
    <property type="entry name" value="Trigger_fact/SurA_dom_sf"/>
</dbReference>
<keyword evidence="3" id="KW-0732">Signal</keyword>
<reference evidence="11" key="1">
    <citation type="journal article" date="2019" name="Int. J. Syst. Evol. Microbiol.">
        <title>The Global Catalogue of Microorganisms (GCM) 10K type strain sequencing project: providing services to taxonomists for standard genome sequencing and annotation.</title>
        <authorList>
            <consortium name="The Broad Institute Genomics Platform"/>
            <consortium name="The Broad Institute Genome Sequencing Center for Infectious Disease"/>
            <person name="Wu L."/>
            <person name="Ma J."/>
        </authorList>
    </citation>
    <scope>NUCLEOTIDE SEQUENCE [LARGE SCALE GENOMIC DNA]</scope>
    <source>
        <strain evidence="11">JCM 14370</strain>
    </source>
</reference>
<evidence type="ECO:0000313" key="11">
    <source>
        <dbReference type="Proteomes" id="UP000632222"/>
    </source>
</evidence>
<evidence type="ECO:0000256" key="5">
    <source>
        <dbReference type="ARBA" id="ARBA00023235"/>
    </source>
</evidence>
<dbReference type="GO" id="GO:0016853">
    <property type="term" value="F:isomerase activity"/>
    <property type="evidence" value="ECO:0007669"/>
    <property type="project" value="UniProtKB-KW"/>
</dbReference>
<organism evidence="10 11">
    <name type="scientific">Deinococcus roseus</name>
    <dbReference type="NCBI Taxonomy" id="392414"/>
    <lineage>
        <taxon>Bacteria</taxon>
        <taxon>Thermotogati</taxon>
        <taxon>Deinococcota</taxon>
        <taxon>Deinococci</taxon>
        <taxon>Deinococcales</taxon>
        <taxon>Deinococcaceae</taxon>
        <taxon>Deinococcus</taxon>
    </lineage>
</organism>
<keyword evidence="4 6" id="KW-0697">Rotamase</keyword>
<comment type="catalytic activity">
    <reaction evidence="1">
        <text>[protein]-peptidylproline (omega=180) = [protein]-peptidylproline (omega=0)</text>
        <dbReference type="Rhea" id="RHEA:16237"/>
        <dbReference type="Rhea" id="RHEA-COMP:10747"/>
        <dbReference type="Rhea" id="RHEA-COMP:10748"/>
        <dbReference type="ChEBI" id="CHEBI:83833"/>
        <dbReference type="ChEBI" id="CHEBI:83834"/>
        <dbReference type="EC" id="5.2.1.8"/>
    </reaction>
</comment>
<feature type="transmembrane region" description="Helical" evidence="8">
    <location>
        <begin position="12"/>
        <end position="36"/>
    </location>
</feature>
<accession>A0ABQ2D2K6</accession>
<name>A0ABQ2D2K6_9DEIO</name>
<dbReference type="Pfam" id="PF13145">
    <property type="entry name" value="Rotamase_2"/>
    <property type="match status" value="2"/>
</dbReference>
<evidence type="ECO:0000256" key="1">
    <source>
        <dbReference type="ARBA" id="ARBA00000971"/>
    </source>
</evidence>
<evidence type="ECO:0000256" key="2">
    <source>
        <dbReference type="ARBA" id="ARBA00013194"/>
    </source>
</evidence>
<comment type="caution">
    <text evidence="10">The sequence shown here is derived from an EMBL/GenBank/DDBJ whole genome shotgun (WGS) entry which is preliminary data.</text>
</comment>
<dbReference type="Gene3D" id="3.10.50.40">
    <property type="match status" value="2"/>
</dbReference>
<dbReference type="InterPro" id="IPR050245">
    <property type="entry name" value="PrsA_foldase"/>
</dbReference>
<keyword evidence="5 6" id="KW-0413">Isomerase</keyword>
<evidence type="ECO:0000256" key="3">
    <source>
        <dbReference type="ARBA" id="ARBA00022729"/>
    </source>
</evidence>
<dbReference type="PANTHER" id="PTHR47245:SF1">
    <property type="entry name" value="FOLDASE PROTEIN PRSA"/>
    <property type="match status" value="1"/>
</dbReference>
<evidence type="ECO:0000259" key="9">
    <source>
        <dbReference type="PROSITE" id="PS50198"/>
    </source>
</evidence>